<dbReference type="Proteomes" id="UP001416858">
    <property type="component" value="Unassembled WGS sequence"/>
</dbReference>
<protein>
    <submittedName>
        <fullName evidence="1">Uncharacterized protein</fullName>
    </submittedName>
</protein>
<keyword evidence="2" id="KW-1185">Reference proteome</keyword>
<comment type="caution">
    <text evidence="1">The sequence shown here is derived from an EMBL/GenBank/DDBJ whole genome shotgun (WGS) entry which is preliminary data.</text>
</comment>
<sequence length="48" mass="5355">MDKSKKEERREIVGPRFESEANLVPEPLGFENQGSAILCVVPLGLSRQ</sequence>
<evidence type="ECO:0000313" key="1">
    <source>
        <dbReference type="EMBL" id="GAA5509665.1"/>
    </source>
</evidence>
<name>A0ABP9VYK1_9BACT</name>
<gene>
    <name evidence="1" type="ORF">Rcae01_05165</name>
</gene>
<organism evidence="1 2">
    <name type="scientific">Novipirellula caenicola</name>
    <dbReference type="NCBI Taxonomy" id="1536901"/>
    <lineage>
        <taxon>Bacteria</taxon>
        <taxon>Pseudomonadati</taxon>
        <taxon>Planctomycetota</taxon>
        <taxon>Planctomycetia</taxon>
        <taxon>Pirellulales</taxon>
        <taxon>Pirellulaceae</taxon>
        <taxon>Novipirellula</taxon>
    </lineage>
</organism>
<evidence type="ECO:0000313" key="2">
    <source>
        <dbReference type="Proteomes" id="UP001416858"/>
    </source>
</evidence>
<dbReference type="EMBL" id="BAABRO010000015">
    <property type="protein sequence ID" value="GAA5509665.1"/>
    <property type="molecule type" value="Genomic_DNA"/>
</dbReference>
<accession>A0ABP9VYK1</accession>
<proteinExistence type="predicted"/>
<reference evidence="1 2" key="1">
    <citation type="submission" date="2024-02" db="EMBL/GenBank/DDBJ databases">
        <title>Rhodopirellula caenicola NBRC 110016.</title>
        <authorList>
            <person name="Ichikawa N."/>
            <person name="Katano-Makiyama Y."/>
            <person name="Hidaka K."/>
        </authorList>
    </citation>
    <scope>NUCLEOTIDE SEQUENCE [LARGE SCALE GENOMIC DNA]</scope>
    <source>
        <strain evidence="1 2">NBRC 110016</strain>
    </source>
</reference>